<dbReference type="Pfam" id="PF10824">
    <property type="entry name" value="T7SS_ESX_EspC"/>
    <property type="match status" value="1"/>
</dbReference>
<protein>
    <submittedName>
        <fullName evidence="1">Excreted virulence factor EspC (Type VII ESX diderm)</fullName>
    </submittedName>
</protein>
<dbReference type="InterPro" id="IPR022536">
    <property type="entry name" value="EspC"/>
</dbReference>
<comment type="caution">
    <text evidence="1">The sequence shown here is derived from an EMBL/GenBank/DDBJ whole genome shotgun (WGS) entry which is preliminary data.</text>
</comment>
<dbReference type="Proteomes" id="UP000274601">
    <property type="component" value="Unassembled WGS sequence"/>
</dbReference>
<sequence length="104" mass="11538">MSFRVEPAALESFAQAMDALAGDCEKAKSYVQSHQEVVADGRGIIFGLLYAVGVLRLGEQVQKNIERLDGLSSGSARELRKCAEVYRNTEKKVAERIDQTYPMK</sequence>
<dbReference type="EMBL" id="RBWU01000003">
    <property type="protein sequence ID" value="RKS74950.1"/>
    <property type="molecule type" value="Genomic_DNA"/>
</dbReference>
<gene>
    <name evidence="1" type="ORF">BZB76_3474</name>
</gene>
<dbReference type="GO" id="GO:0009306">
    <property type="term" value="P:protein secretion"/>
    <property type="evidence" value="ECO:0007669"/>
    <property type="project" value="InterPro"/>
</dbReference>
<evidence type="ECO:0000313" key="2">
    <source>
        <dbReference type="Proteomes" id="UP000274601"/>
    </source>
</evidence>
<dbReference type="RefSeq" id="WP_170180652.1">
    <property type="nucleotide sequence ID" value="NZ_RBWU01000003.1"/>
</dbReference>
<keyword evidence="2" id="KW-1185">Reference proteome</keyword>
<accession>A0A495QPP5</accession>
<proteinExistence type="predicted"/>
<reference evidence="1 2" key="1">
    <citation type="submission" date="2018-10" db="EMBL/GenBank/DDBJ databases">
        <title>Genomic Encyclopedia of Archaeal and Bacterial Type Strains, Phase II (KMG-II): from individual species to whole genera.</title>
        <authorList>
            <person name="Goeker M."/>
        </authorList>
    </citation>
    <scope>NUCLEOTIDE SEQUENCE [LARGE SCALE GENOMIC DNA]</scope>
    <source>
        <strain evidence="1 2">DSM 43383</strain>
    </source>
</reference>
<dbReference type="AlphaFoldDB" id="A0A495QPP5"/>
<organism evidence="1 2">
    <name type="scientific">Actinomadura pelletieri DSM 43383</name>
    <dbReference type="NCBI Taxonomy" id="1120940"/>
    <lineage>
        <taxon>Bacteria</taxon>
        <taxon>Bacillati</taxon>
        <taxon>Actinomycetota</taxon>
        <taxon>Actinomycetes</taxon>
        <taxon>Streptosporangiales</taxon>
        <taxon>Thermomonosporaceae</taxon>
        <taxon>Actinomadura</taxon>
    </lineage>
</organism>
<name>A0A495QPP5_9ACTN</name>
<evidence type="ECO:0000313" key="1">
    <source>
        <dbReference type="EMBL" id="RKS74950.1"/>
    </source>
</evidence>